<name>A0AAV4LY95_BABCB</name>
<dbReference type="Pfam" id="PF13637">
    <property type="entry name" value="Ank_4"/>
    <property type="match status" value="1"/>
</dbReference>
<keyword evidence="4" id="KW-1185">Reference proteome</keyword>
<dbReference type="Gene3D" id="3.40.800.20">
    <property type="entry name" value="Histone deacetylase domain"/>
    <property type="match status" value="1"/>
</dbReference>
<dbReference type="InterPro" id="IPR036770">
    <property type="entry name" value="Ankyrin_rpt-contain_sf"/>
</dbReference>
<dbReference type="GO" id="GO:0040029">
    <property type="term" value="P:epigenetic regulation of gene expression"/>
    <property type="evidence" value="ECO:0007669"/>
    <property type="project" value="TreeGrafter"/>
</dbReference>
<feature type="domain" description="Histone deacetylase" evidence="2">
    <location>
        <begin position="1172"/>
        <end position="1522"/>
    </location>
</feature>
<dbReference type="InterPro" id="IPR037138">
    <property type="entry name" value="His_deacetylse_dom_sf"/>
</dbReference>
<organism evidence="3 4">
    <name type="scientific">Babesia caballi</name>
    <dbReference type="NCBI Taxonomy" id="5871"/>
    <lineage>
        <taxon>Eukaryota</taxon>
        <taxon>Sar</taxon>
        <taxon>Alveolata</taxon>
        <taxon>Apicomplexa</taxon>
        <taxon>Aconoidasida</taxon>
        <taxon>Piroplasmida</taxon>
        <taxon>Babesiidae</taxon>
        <taxon>Babesia</taxon>
    </lineage>
</organism>
<dbReference type="GO" id="GO:0004407">
    <property type="term" value="F:histone deacetylase activity"/>
    <property type="evidence" value="ECO:0007669"/>
    <property type="project" value="TreeGrafter"/>
</dbReference>
<evidence type="ECO:0000313" key="4">
    <source>
        <dbReference type="Proteomes" id="UP001497744"/>
    </source>
</evidence>
<feature type="region of interest" description="Disordered" evidence="1">
    <location>
        <begin position="868"/>
        <end position="912"/>
    </location>
</feature>
<dbReference type="RefSeq" id="XP_067716856.1">
    <property type="nucleotide sequence ID" value="XM_067860755.1"/>
</dbReference>
<accession>A0AAV4LY95</accession>
<gene>
    <name evidence="3" type="ORF">BcabD6B2_42220</name>
</gene>
<feature type="region of interest" description="Disordered" evidence="1">
    <location>
        <begin position="516"/>
        <end position="540"/>
    </location>
</feature>
<feature type="region of interest" description="Disordered" evidence="1">
    <location>
        <begin position="348"/>
        <end position="374"/>
    </location>
</feature>
<dbReference type="SUPFAM" id="SSF52768">
    <property type="entry name" value="Arginase/deacetylase"/>
    <property type="match status" value="1"/>
</dbReference>
<dbReference type="PANTHER" id="PTHR10625:SF26">
    <property type="entry name" value="HISTONE DEACETYLASE DOMAIN-CONTAINING PROTEIN"/>
    <property type="match status" value="1"/>
</dbReference>
<dbReference type="PANTHER" id="PTHR10625">
    <property type="entry name" value="HISTONE DEACETYLASE HDAC1-RELATED"/>
    <property type="match status" value="1"/>
</dbReference>
<feature type="compositionally biased region" description="Polar residues" evidence="1">
    <location>
        <begin position="1030"/>
        <end position="1053"/>
    </location>
</feature>
<dbReference type="Proteomes" id="UP001497744">
    <property type="component" value="Unassembled WGS sequence"/>
</dbReference>
<dbReference type="CDD" id="cd11599">
    <property type="entry name" value="HDAC_classII_2"/>
    <property type="match status" value="1"/>
</dbReference>
<comment type="caution">
    <text evidence="3">The sequence shown here is derived from an EMBL/GenBank/DDBJ whole genome shotgun (WGS) entry which is preliminary data.</text>
</comment>
<dbReference type="GO" id="GO:0000118">
    <property type="term" value="C:histone deacetylase complex"/>
    <property type="evidence" value="ECO:0007669"/>
    <property type="project" value="TreeGrafter"/>
</dbReference>
<feature type="compositionally biased region" description="Polar residues" evidence="1">
    <location>
        <begin position="516"/>
        <end position="529"/>
    </location>
</feature>
<feature type="compositionally biased region" description="Basic and acidic residues" evidence="1">
    <location>
        <begin position="887"/>
        <end position="897"/>
    </location>
</feature>
<dbReference type="InterPro" id="IPR023696">
    <property type="entry name" value="Ureohydrolase_dom_sf"/>
</dbReference>
<evidence type="ECO:0000259" key="2">
    <source>
        <dbReference type="Pfam" id="PF00850"/>
    </source>
</evidence>
<proteinExistence type="predicted"/>
<reference evidence="3 4" key="1">
    <citation type="submission" date="2021-06" db="EMBL/GenBank/DDBJ databases">
        <title>Genome sequence of Babesia caballi.</title>
        <authorList>
            <person name="Yamagishi J."/>
            <person name="Kidaka T."/>
            <person name="Ochi A."/>
        </authorList>
    </citation>
    <scope>NUCLEOTIDE SEQUENCE [LARGE SCALE GENOMIC DNA]</scope>
    <source>
        <strain evidence="3">USDA-D6B2</strain>
    </source>
</reference>
<protein>
    <submittedName>
        <fullName evidence="3">Histone deacetylase</fullName>
    </submittedName>
</protein>
<dbReference type="GO" id="GO:0005737">
    <property type="term" value="C:cytoplasm"/>
    <property type="evidence" value="ECO:0007669"/>
    <property type="project" value="TreeGrafter"/>
</dbReference>
<dbReference type="InterPro" id="IPR002110">
    <property type="entry name" value="Ankyrin_rpt"/>
</dbReference>
<dbReference type="Gene3D" id="1.25.40.20">
    <property type="entry name" value="Ankyrin repeat-containing domain"/>
    <property type="match status" value="1"/>
</dbReference>
<dbReference type="SUPFAM" id="SSF48403">
    <property type="entry name" value="Ankyrin repeat"/>
    <property type="match status" value="1"/>
</dbReference>
<dbReference type="EMBL" id="BPLF01000003">
    <property type="protein sequence ID" value="GIX64787.1"/>
    <property type="molecule type" value="Genomic_DNA"/>
</dbReference>
<dbReference type="InterPro" id="IPR023801">
    <property type="entry name" value="His_deacetylse_dom"/>
</dbReference>
<dbReference type="Pfam" id="PF00850">
    <property type="entry name" value="Hist_deacetyl"/>
    <property type="match status" value="1"/>
</dbReference>
<dbReference type="GeneID" id="94196268"/>
<evidence type="ECO:0000256" key="1">
    <source>
        <dbReference type="SAM" id="MobiDB-lite"/>
    </source>
</evidence>
<feature type="region of interest" description="Disordered" evidence="1">
    <location>
        <begin position="1013"/>
        <end position="1060"/>
    </location>
</feature>
<sequence length="1772" mass="195723">MENRESTAARCVKTRSGEGIHYYETTVRILPPGRRTPAVIHKCVLRGDYDTLKRILASKKREVLNDCDNFGRTAFHIALQIADPKALYLLLFYPLIHPSKLFATQDWLHLLGVKLCQRSEGADAENGLDENEVTYRLDVDILGDLQPVVKSAQRRNSGGPKRRRTAKFGIVSNGIPRNVQKTDAFRKYNGSSAKKAGSARNIGISLLRHWEKSPVCYDRSVLGLEHGSNMFGSNSRDVEALYEEHYKFVIGEPHNLERAVRIYSGKYPKLYANHPANMLSVAKLLEEDQRNVRTKIATVVCPETKRKSTTITTYRAGVAGEVNTPSTASGLSSSGKIATQNVGEATEAGVARSGVKGGGAEDQAKVAGEKRRRSLTTMRQMLSDSITKRKELRIPLTMCDLSSTYDKTAPIHLLFSNILVEHYRENIYKCFRVLMHYFNTFSDYVEDFISFEDMLCGIYPPVKGEEEPISTPMDVPTLVHPILLDPSIVPGSDAAQRGSQGYSIISCGLPNSSRTPILGTSRNESSDSTPMRLRMDSKTSSHLDISRIEAQLNAINSENEYRQLAYSLGVQGELPCMASPSHLGTAGLLRERWGDSPTSLRSNSRLPSHRETVDAVVTIDVVDGGVSADGRLSIPSVPCSGNPSASDVMENMEVHGSVGDRAASSIQPNQTFCAGLDNMNSEVLSCSIVSMGDRLDGAENGHDGFIEVPVRQARGAAVSRYLVRDPQDSKLQALSDAIVSSGLFRPTMAWEEFVNERDYTRSNLLHKACNVKDANLIKWLLACGCRPLVVNEVGDMPVHIAMDATDPMCVVTMVHATLEALFNHKLATEKSKLQANQDELFFPKEVSLARSKEPSAYEKFMRGLQRTQYTGRERPSRADPSPANARPHMEAPTKDDQVPNPFSDLGSSRDESVDSTVCESGELQGHQRVVMFEEMMKLIEQLTYRGIKAGAWDALIAMYSYNKTLSYHIMSSPHYMHRFINMAVLVGKSTEFMTVANFLATTFLKDDDVASFPHEGENGDGGARRKTHKSTPSGSGTASSERFSTMPTDTTRPASADVASEGYSGSGIPALALRRIFGRKSNTGGCASAAAGERSVEKESRKLAGSRMREYRSTLVNCLSVSCLAGQWYTEPPRDGAMDTWIITHPTCLHHLALPEPTDAPHKRHRLITTYPENPTRLEVIVSNDNGILRSDVLENVKLLHSPPPATLADVLRVHDYAYIEKLLTHVQVAQKKWLSNNQWPVSADGDTPATPHSWNSALYAAGSVLAAVDAVCKGYCRNAFCAVRPPGHHLGTWGGAQSAGFEDEDFAAGSQGFCLINNVAVGAAYAKYTYAKSGIRRIAIIDFDVHHGNGTHQIVANIGPRKVRCEQTSVSSNDPRVTQTAHSMWFGWRDTHDREDVFFSSIHAYDGVFYPGTGRSCSRYEPSEPRIINVGVPEGTTSAEFKVLFEGKILPYLMHFKPDLIFISAGFDGHYRDSVATGFVKYNEKDFFWATERLVAVANSICNGRVVSVLEGGYNTRLDTLSPFARSVLEHVRALNTTSEGYLYPFMHSPKTIDILLAPIIGTKIPLTINSEDAQTVVRVLSGLMHRSNLIRSTTDQLLRKVYSIDERQYCCAPAVSLVTPTHATRLEALAQTGNAFYSFYSRHFHTLFMTGSYVGSNDYLYTIFRDRSNTEHDVLTFDKLMGTESNVGIMGASLVSYSGNSVVASRLASTFNLHVGNATSEECVEQLLFSNSWSAEIKMKSLERHATSAALLLEFYKNFEHVFTWQCTMH</sequence>
<evidence type="ECO:0000313" key="3">
    <source>
        <dbReference type="EMBL" id="GIX64787.1"/>
    </source>
</evidence>